<reference evidence="2 3" key="1">
    <citation type="submission" date="2015-04" db="EMBL/GenBank/DDBJ databases">
        <authorList>
            <person name="Syromyatnikov M.Y."/>
            <person name="Popov V.N."/>
        </authorList>
    </citation>
    <scope>NUCLEOTIDE SEQUENCE [LARGE SCALE GENOMIC DNA]</scope>
</reference>
<evidence type="ECO:0000313" key="3">
    <source>
        <dbReference type="Proteomes" id="UP000183832"/>
    </source>
</evidence>
<dbReference type="AlphaFoldDB" id="A0A1J1HQR6"/>
<keyword evidence="3" id="KW-1185">Reference proteome</keyword>
<sequence length="64" mass="7404">MNSHSAMQDGLSQPTKVEKRNLSIQSNHKQACTNLFPFPRQSIEYSCLGFQISTLEQKRKLFNF</sequence>
<protein>
    <submittedName>
        <fullName evidence="2">CLUMA_CG002337, isoform A</fullName>
    </submittedName>
</protein>
<gene>
    <name evidence="2" type="ORF">CLUMA_CG002337</name>
</gene>
<dbReference type="Proteomes" id="UP000183832">
    <property type="component" value="Unassembled WGS sequence"/>
</dbReference>
<evidence type="ECO:0000313" key="2">
    <source>
        <dbReference type="EMBL" id="CRK88553.1"/>
    </source>
</evidence>
<feature type="region of interest" description="Disordered" evidence="1">
    <location>
        <begin position="1"/>
        <end position="23"/>
    </location>
</feature>
<dbReference type="EMBL" id="CVRI01000008">
    <property type="protein sequence ID" value="CRK88553.1"/>
    <property type="molecule type" value="Genomic_DNA"/>
</dbReference>
<proteinExistence type="predicted"/>
<accession>A0A1J1HQR6</accession>
<organism evidence="2 3">
    <name type="scientific">Clunio marinus</name>
    <dbReference type="NCBI Taxonomy" id="568069"/>
    <lineage>
        <taxon>Eukaryota</taxon>
        <taxon>Metazoa</taxon>
        <taxon>Ecdysozoa</taxon>
        <taxon>Arthropoda</taxon>
        <taxon>Hexapoda</taxon>
        <taxon>Insecta</taxon>
        <taxon>Pterygota</taxon>
        <taxon>Neoptera</taxon>
        <taxon>Endopterygota</taxon>
        <taxon>Diptera</taxon>
        <taxon>Nematocera</taxon>
        <taxon>Chironomoidea</taxon>
        <taxon>Chironomidae</taxon>
        <taxon>Clunio</taxon>
    </lineage>
</organism>
<evidence type="ECO:0000256" key="1">
    <source>
        <dbReference type="SAM" id="MobiDB-lite"/>
    </source>
</evidence>
<name>A0A1J1HQR6_9DIPT</name>
<feature type="compositionally biased region" description="Polar residues" evidence="1">
    <location>
        <begin position="1"/>
        <end position="15"/>
    </location>
</feature>